<feature type="compositionally biased region" description="Low complexity" evidence="1">
    <location>
        <begin position="455"/>
        <end position="478"/>
    </location>
</feature>
<dbReference type="Proteomes" id="UP000192434">
    <property type="component" value="Unassembled WGS sequence"/>
</dbReference>
<dbReference type="EMBL" id="MVII01000047">
    <property type="protein sequence ID" value="ORB48426.1"/>
    <property type="molecule type" value="Genomic_DNA"/>
</dbReference>
<feature type="domain" description="DUF7159" evidence="2">
    <location>
        <begin position="2"/>
        <end position="227"/>
    </location>
</feature>
<dbReference type="AlphaFoldDB" id="A0A1S4VXC3"/>
<feature type="compositionally biased region" description="Gly residues" evidence="1">
    <location>
        <begin position="519"/>
        <end position="570"/>
    </location>
</feature>
<dbReference type="PRINTS" id="PR01217">
    <property type="entry name" value="PRICHEXTENSN"/>
</dbReference>
<evidence type="ECO:0000259" key="2">
    <source>
        <dbReference type="Pfam" id="PF23717"/>
    </source>
</evidence>
<feature type="compositionally biased region" description="Pro residues" evidence="1">
    <location>
        <begin position="365"/>
        <end position="410"/>
    </location>
</feature>
<feature type="region of interest" description="Disordered" evidence="1">
    <location>
        <begin position="433"/>
        <end position="580"/>
    </location>
</feature>
<feature type="compositionally biased region" description="Low complexity" evidence="1">
    <location>
        <begin position="355"/>
        <end position="364"/>
    </location>
</feature>
<gene>
    <name evidence="3" type="ORF">BST43_24695</name>
</gene>
<dbReference type="OrthoDB" id="4764597at2"/>
<protein>
    <recommendedName>
        <fullName evidence="2">DUF7159 domain-containing protein</fullName>
    </recommendedName>
</protein>
<comment type="caution">
    <text evidence="3">The sequence shown here is derived from an EMBL/GenBank/DDBJ whole genome shotgun (WGS) entry which is preliminary data.</text>
</comment>
<dbReference type="RefSeq" id="WP_083019805.1">
    <property type="nucleotide sequence ID" value="NZ_CP010271.1"/>
</dbReference>
<reference evidence="3 4" key="1">
    <citation type="submission" date="2016-12" db="EMBL/GenBank/DDBJ databases">
        <title>The new phylogeny of genus Mycobacterium.</title>
        <authorList>
            <person name="Tortoli E."/>
            <person name="Trovato A."/>
            <person name="Cirillo D.M."/>
        </authorList>
    </citation>
    <scope>NUCLEOTIDE SEQUENCE [LARGE SCALE GENOMIC DNA]</scope>
    <source>
        <strain evidence="3 4">CCUG 66554</strain>
    </source>
</reference>
<dbReference type="InterPro" id="IPR055583">
    <property type="entry name" value="DUF7159"/>
</dbReference>
<evidence type="ECO:0000313" key="4">
    <source>
        <dbReference type="Proteomes" id="UP000192434"/>
    </source>
</evidence>
<dbReference type="Pfam" id="PF23717">
    <property type="entry name" value="DUF7159"/>
    <property type="match status" value="1"/>
</dbReference>
<feature type="compositionally biased region" description="Pro residues" evidence="1">
    <location>
        <begin position="440"/>
        <end position="454"/>
    </location>
</feature>
<proteinExistence type="predicted"/>
<sequence length="580" mass="57953">MDVVLGVSMTPTTARLVLVEGAGADGRIVDTDTIIVSDGDGTASDQVLSAIVGTRDGMLDGGHHLVSTGVVWSDHAEAAALRDSLASRGIDGVEFFSALHAGGALAKAASSVTGYDKSALLVIEPETATLAVVDSADGSIVGLASEPLVTGVTPGVLANLVNPLKGQENAPDGVFLLGLGTDVSDLTDPLGEAIALPVNSPDQPELALARGAALASAQEPDFEASTALLGQAYSLEGPTGSGFVHPDAVTEGAGEFGDAETELREFDDVEDHPVERKPFLLVGAPLLLVFGICSIALAVSLTVTVRSTVDQGPSSPDRAVVQNPVQNPLPPEAPQQPAPAPLAEAPAPAAPAPAPVQQVVAPAPQHNPVPAAPRPAAPVPVQPAPQAPAPGPEAPPPPAAPAPAPAEPAPVAPPPAVVPVPIPLFPPVWEQPRRQENPWWAPPRNRPTYAPPEYTPTYTPPAQTWSPPTQQPPIISIPGLPPIGGGDSDGGSRGGSRGGSDGGSRGGWGDDDSSRRGSDGGSRGGSDSGSSRGGWGDSGSSRGGSDSGGSRGSWGGNGGSHGGGSGGGSNSGFPWPFGGR</sequence>
<evidence type="ECO:0000256" key="1">
    <source>
        <dbReference type="SAM" id="MobiDB-lite"/>
    </source>
</evidence>
<feature type="compositionally biased region" description="Gly residues" evidence="1">
    <location>
        <begin position="482"/>
        <end position="507"/>
    </location>
</feature>
<feature type="compositionally biased region" description="Pro residues" evidence="1">
    <location>
        <begin position="327"/>
        <end position="340"/>
    </location>
</feature>
<evidence type="ECO:0000313" key="3">
    <source>
        <dbReference type="EMBL" id="ORB48426.1"/>
    </source>
</evidence>
<feature type="region of interest" description="Disordered" evidence="1">
    <location>
        <begin position="308"/>
        <end position="410"/>
    </location>
</feature>
<accession>A0A1S4VXC3</accession>
<dbReference type="KEGG" id="msao:MYCSP_20215"/>
<dbReference type="STRING" id="1578165.BKG68_16015"/>
<name>A0A1S4VXC3_9MYCO</name>
<organism evidence="3 4">
    <name type="scientific">Mycobacteroides saopaulense</name>
    <dbReference type="NCBI Taxonomy" id="1578165"/>
    <lineage>
        <taxon>Bacteria</taxon>
        <taxon>Bacillati</taxon>
        <taxon>Actinomycetota</taxon>
        <taxon>Actinomycetes</taxon>
        <taxon>Mycobacteriales</taxon>
        <taxon>Mycobacteriaceae</taxon>
        <taxon>Mycobacteroides</taxon>
    </lineage>
</organism>